<gene>
    <name evidence="2" type="ORF">SAMN05421842_11154</name>
</gene>
<keyword evidence="1" id="KW-0812">Transmembrane</keyword>
<feature type="transmembrane region" description="Helical" evidence="1">
    <location>
        <begin position="68"/>
        <end position="87"/>
    </location>
</feature>
<dbReference type="OrthoDB" id="1028168at2"/>
<dbReference type="Proteomes" id="UP000199263">
    <property type="component" value="Unassembled WGS sequence"/>
</dbReference>
<keyword evidence="1" id="KW-1133">Transmembrane helix</keyword>
<feature type="transmembrane region" description="Helical" evidence="1">
    <location>
        <begin position="31"/>
        <end position="48"/>
    </location>
</feature>
<proteinExistence type="predicted"/>
<evidence type="ECO:0008006" key="4">
    <source>
        <dbReference type="Google" id="ProtNLM"/>
    </source>
</evidence>
<evidence type="ECO:0000313" key="3">
    <source>
        <dbReference type="Proteomes" id="UP000199263"/>
    </source>
</evidence>
<dbReference type="STRING" id="119641.SAMN05421842_11154"/>
<accession>A0A1I1ML64</accession>
<evidence type="ECO:0000313" key="2">
    <source>
        <dbReference type="EMBL" id="SFC86111.1"/>
    </source>
</evidence>
<dbReference type="AlphaFoldDB" id="A0A1I1ML64"/>
<dbReference type="RefSeq" id="WP_090091051.1">
    <property type="nucleotide sequence ID" value="NZ_FOMG01000011.1"/>
</dbReference>
<evidence type="ECO:0000256" key="1">
    <source>
        <dbReference type="SAM" id="Phobius"/>
    </source>
</evidence>
<keyword evidence="1" id="KW-0472">Membrane</keyword>
<organism evidence="2 3">
    <name type="scientific">Clostridium uliginosum</name>
    <dbReference type="NCBI Taxonomy" id="119641"/>
    <lineage>
        <taxon>Bacteria</taxon>
        <taxon>Bacillati</taxon>
        <taxon>Bacillota</taxon>
        <taxon>Clostridia</taxon>
        <taxon>Eubacteriales</taxon>
        <taxon>Clostridiaceae</taxon>
        <taxon>Clostridium</taxon>
    </lineage>
</organism>
<feature type="transmembrane region" description="Helical" evidence="1">
    <location>
        <begin position="6"/>
        <end position="24"/>
    </location>
</feature>
<feature type="transmembrane region" description="Helical" evidence="1">
    <location>
        <begin position="94"/>
        <end position="113"/>
    </location>
</feature>
<dbReference type="InterPro" id="IPR054200">
    <property type="entry name" value="DUF6905"/>
</dbReference>
<protein>
    <recommendedName>
        <fullName evidence="4">Chromate transporter</fullName>
    </recommendedName>
</protein>
<dbReference type="Pfam" id="PF21846">
    <property type="entry name" value="DUF6905"/>
    <property type="match status" value="1"/>
</dbReference>
<keyword evidence="3" id="KW-1185">Reference proteome</keyword>
<reference evidence="2 3" key="1">
    <citation type="submission" date="2016-10" db="EMBL/GenBank/DDBJ databases">
        <authorList>
            <person name="de Groot N.N."/>
        </authorList>
    </citation>
    <scope>NUCLEOTIDE SEQUENCE [LARGE SCALE GENOMIC DNA]</scope>
    <source>
        <strain evidence="2 3">DSM 12992</strain>
    </source>
</reference>
<dbReference type="EMBL" id="FOMG01000011">
    <property type="protein sequence ID" value="SFC86111.1"/>
    <property type="molecule type" value="Genomic_DNA"/>
</dbReference>
<name>A0A1I1ML64_9CLOT</name>
<sequence>MSTSMAIHTMVGGFMLPFLIRMTWGKLVNQFGAIGGWIAGAFVVGLTWCLNHGTALPLIHQTGAWVDQGVSVGIGVLTATVVLGASFKKALPNILQAITGGALAAFISSLVLAV</sequence>